<evidence type="ECO:0000256" key="1">
    <source>
        <dbReference type="ARBA" id="ARBA00005568"/>
    </source>
</evidence>
<keyword evidence="2" id="KW-0479">Metal-binding</keyword>
<accession>A0A4D4J4G0</accession>
<name>A0A4D4J4G0_9PSEU</name>
<feature type="domain" description="HpcH/HpaI aldolase/citrate lyase" evidence="4">
    <location>
        <begin position="23"/>
        <end position="245"/>
    </location>
</feature>
<proteinExistence type="inferred from homology"/>
<dbReference type="GO" id="GO:0005737">
    <property type="term" value="C:cytoplasm"/>
    <property type="evidence" value="ECO:0007669"/>
    <property type="project" value="TreeGrafter"/>
</dbReference>
<dbReference type="RefSeq" id="WP_137814645.1">
    <property type="nucleotide sequence ID" value="NZ_BJFL01000015.1"/>
</dbReference>
<evidence type="ECO:0000313" key="6">
    <source>
        <dbReference type="Proteomes" id="UP000298860"/>
    </source>
</evidence>
<comment type="caution">
    <text evidence="5">The sequence shown here is derived from an EMBL/GenBank/DDBJ whole genome shotgun (WGS) entry which is preliminary data.</text>
</comment>
<dbReference type="Pfam" id="PF03328">
    <property type="entry name" value="HpcH_HpaI"/>
    <property type="match status" value="1"/>
</dbReference>
<dbReference type="InterPro" id="IPR015813">
    <property type="entry name" value="Pyrv/PenolPyrv_kinase-like_dom"/>
</dbReference>
<gene>
    <name evidence="5" type="ORF">GTS_32180</name>
</gene>
<keyword evidence="3" id="KW-0456">Lyase</keyword>
<dbReference type="OrthoDB" id="3353438at2"/>
<evidence type="ECO:0000256" key="3">
    <source>
        <dbReference type="ARBA" id="ARBA00023239"/>
    </source>
</evidence>
<evidence type="ECO:0000256" key="2">
    <source>
        <dbReference type="ARBA" id="ARBA00022723"/>
    </source>
</evidence>
<comment type="similarity">
    <text evidence="1">Belongs to the HpcH/HpaI aldolase family.</text>
</comment>
<dbReference type="GO" id="GO:0046872">
    <property type="term" value="F:metal ion binding"/>
    <property type="evidence" value="ECO:0007669"/>
    <property type="project" value="UniProtKB-KW"/>
</dbReference>
<dbReference type="SUPFAM" id="SSF51621">
    <property type="entry name" value="Phosphoenolpyruvate/pyruvate domain"/>
    <property type="match status" value="1"/>
</dbReference>
<dbReference type="Proteomes" id="UP000298860">
    <property type="component" value="Unassembled WGS sequence"/>
</dbReference>
<dbReference type="InterPro" id="IPR050251">
    <property type="entry name" value="HpcH-HpaI_aldolase"/>
</dbReference>
<dbReference type="GO" id="GO:0016832">
    <property type="term" value="F:aldehyde-lyase activity"/>
    <property type="evidence" value="ECO:0007669"/>
    <property type="project" value="TreeGrafter"/>
</dbReference>
<sequence>MSEISTGPAGFAARLRAGHRTVGYWVVCDNALATERIAGVGYDYVCLDAQHGLVDHRALLAAMTAIDARGTAAGMVRVQANHPFWIGQALDAGARGVIVPMVDTATDAEAAVAACRYPPVGQRSYGPMRAGLRVGPKPAESDAEIACLVMIETAEGLRNVAEIAAVPGIDGVYIGPSDLRLAVGGSTSTDPAVDAEFDAAVRTVLSAARSAGIVAGYHCPDGASAARRLAAGFTVVSVASDLVHIEQAARGHLADALRPPGS</sequence>
<reference evidence="6" key="1">
    <citation type="submission" date="2019-04" db="EMBL/GenBank/DDBJ databases">
        <title>Draft genome sequence of Pseudonocardiaceae bacterium SL3-2-4.</title>
        <authorList>
            <person name="Ningsih F."/>
            <person name="Yokota A."/>
            <person name="Sakai Y."/>
            <person name="Nanatani K."/>
            <person name="Yabe S."/>
            <person name="Oetari A."/>
            <person name="Sjamsuridzal W."/>
        </authorList>
    </citation>
    <scope>NUCLEOTIDE SEQUENCE [LARGE SCALE GENOMIC DNA]</scope>
    <source>
        <strain evidence="6">SL3-2-4</strain>
    </source>
</reference>
<dbReference type="PANTHER" id="PTHR30502">
    <property type="entry name" value="2-KETO-3-DEOXY-L-RHAMNONATE ALDOLASE"/>
    <property type="match status" value="1"/>
</dbReference>
<dbReference type="AlphaFoldDB" id="A0A4D4J4G0"/>
<dbReference type="EMBL" id="BJFL01000015">
    <property type="protein sequence ID" value="GDY31585.1"/>
    <property type="molecule type" value="Genomic_DNA"/>
</dbReference>
<evidence type="ECO:0000313" key="5">
    <source>
        <dbReference type="EMBL" id="GDY31585.1"/>
    </source>
</evidence>
<dbReference type="InterPro" id="IPR005000">
    <property type="entry name" value="Aldolase/citrate-lyase_domain"/>
</dbReference>
<evidence type="ECO:0000259" key="4">
    <source>
        <dbReference type="Pfam" id="PF03328"/>
    </source>
</evidence>
<protein>
    <submittedName>
        <fullName evidence="5">Aldolase</fullName>
    </submittedName>
</protein>
<keyword evidence="6" id="KW-1185">Reference proteome</keyword>
<dbReference type="InterPro" id="IPR040442">
    <property type="entry name" value="Pyrv_kinase-like_dom_sf"/>
</dbReference>
<organism evidence="5 6">
    <name type="scientific">Gandjariella thermophila</name>
    <dbReference type="NCBI Taxonomy" id="1931992"/>
    <lineage>
        <taxon>Bacteria</taxon>
        <taxon>Bacillati</taxon>
        <taxon>Actinomycetota</taxon>
        <taxon>Actinomycetes</taxon>
        <taxon>Pseudonocardiales</taxon>
        <taxon>Pseudonocardiaceae</taxon>
        <taxon>Gandjariella</taxon>
    </lineage>
</organism>
<dbReference type="Gene3D" id="3.20.20.60">
    <property type="entry name" value="Phosphoenolpyruvate-binding domains"/>
    <property type="match status" value="1"/>
</dbReference>
<dbReference type="PANTHER" id="PTHR30502:SF0">
    <property type="entry name" value="PHOSPHOENOLPYRUVATE CARBOXYLASE FAMILY PROTEIN"/>
    <property type="match status" value="1"/>
</dbReference>